<evidence type="ECO:0000259" key="1">
    <source>
        <dbReference type="PROSITE" id="PS51831"/>
    </source>
</evidence>
<dbReference type="eggNOG" id="COG1418">
    <property type="taxonomic scope" value="Bacteria"/>
</dbReference>
<dbReference type="CDD" id="cd00077">
    <property type="entry name" value="HDc"/>
    <property type="match status" value="1"/>
</dbReference>
<keyword evidence="2" id="KW-0378">Hydrolase</keyword>
<dbReference type="AlphaFoldDB" id="I3YUW4"/>
<dbReference type="PATRIC" id="fig|746697.3.peg.1305"/>
<dbReference type="SMART" id="SM00471">
    <property type="entry name" value="HDc"/>
    <property type="match status" value="1"/>
</dbReference>
<organism evidence="2 3">
    <name type="scientific">Aequorivita sublithincola (strain DSM 14238 / LMG 21431 / ACAM 643 / 9-3)</name>
    <dbReference type="NCBI Taxonomy" id="746697"/>
    <lineage>
        <taxon>Bacteria</taxon>
        <taxon>Pseudomonadati</taxon>
        <taxon>Bacteroidota</taxon>
        <taxon>Flavobacteriia</taxon>
        <taxon>Flavobacteriales</taxon>
        <taxon>Flavobacteriaceae</taxon>
        <taxon>Aequorivita</taxon>
    </lineage>
</organism>
<evidence type="ECO:0000313" key="2">
    <source>
        <dbReference type="EMBL" id="AFL80782.1"/>
    </source>
</evidence>
<evidence type="ECO:0000313" key="3">
    <source>
        <dbReference type="Proteomes" id="UP000006049"/>
    </source>
</evidence>
<name>I3YUW4_AEQSU</name>
<dbReference type="PANTHER" id="PTHR33594">
    <property type="entry name" value="SUPERFAMILY HYDROLASE, PUTATIVE (AFU_ORTHOLOGUE AFUA_1G03035)-RELATED"/>
    <property type="match status" value="1"/>
</dbReference>
<keyword evidence="3" id="KW-1185">Reference proteome</keyword>
<dbReference type="SUPFAM" id="SSF109604">
    <property type="entry name" value="HD-domain/PDEase-like"/>
    <property type="match status" value="1"/>
</dbReference>
<dbReference type="InterPro" id="IPR006674">
    <property type="entry name" value="HD_domain"/>
</dbReference>
<dbReference type="OrthoDB" id="9797344at2"/>
<protein>
    <submittedName>
        <fullName evidence="2">Putative HD superfamily hydrolase</fullName>
    </submittedName>
</protein>
<dbReference type="GO" id="GO:0016787">
    <property type="term" value="F:hydrolase activity"/>
    <property type="evidence" value="ECO:0007669"/>
    <property type="project" value="UniProtKB-KW"/>
</dbReference>
<dbReference type="InterPro" id="IPR003607">
    <property type="entry name" value="HD/PDEase_dom"/>
</dbReference>
<dbReference type="Gene3D" id="1.20.58.1910">
    <property type="match status" value="1"/>
</dbReference>
<feature type="domain" description="HD" evidence="1">
    <location>
        <begin position="29"/>
        <end position="132"/>
    </location>
</feature>
<proteinExistence type="predicted"/>
<dbReference type="Gene3D" id="1.10.472.50">
    <property type="entry name" value="HD-domain/PDEase-like"/>
    <property type="match status" value="1"/>
</dbReference>
<gene>
    <name evidence="2" type="ordered locus">Aeqsu_1289</name>
</gene>
<dbReference type="KEGG" id="asl:Aeqsu_1289"/>
<dbReference type="PANTHER" id="PTHR33594:SF1">
    <property type="entry name" value="HD_PDEASE DOMAIN-CONTAINING PROTEIN"/>
    <property type="match status" value="1"/>
</dbReference>
<dbReference type="STRING" id="746697.Aeqsu_1289"/>
<dbReference type="PROSITE" id="PS51831">
    <property type="entry name" value="HD"/>
    <property type="match status" value="1"/>
</dbReference>
<dbReference type="HOGENOM" id="CLU_036524_2_2_10"/>
<accession>I3YUW4</accession>
<dbReference type="RefSeq" id="WP_014782040.1">
    <property type="nucleotide sequence ID" value="NC_018013.1"/>
</dbReference>
<dbReference type="Proteomes" id="UP000006049">
    <property type="component" value="Chromosome"/>
</dbReference>
<dbReference type="Pfam" id="PF01966">
    <property type="entry name" value="HD"/>
    <property type="match status" value="1"/>
</dbReference>
<sequence>MSSFSSEEIIWNTINFVKAELKDAEGGHDWFHIERVYKNALLISESENVDKTIVALGALLHDIADSKFHNGDETVGPKKAKDFLTSENVSAEIIEHVLKIIENISFKGGNKSQAFHSKELDVVQDADRLDALGAIGIARTFNYGGFKNRKLYDPEILPNLKMTPSEYKASEAPTINHFYEKLLLLKDKMNTETGRKIAEERYQFMESFLKQFYAEWNGEL</sequence>
<reference evidence="2 3" key="1">
    <citation type="submission" date="2012-06" db="EMBL/GenBank/DDBJ databases">
        <title>The complete genome of Aequorivita sublithincola DSM 14238.</title>
        <authorList>
            <consortium name="US DOE Joint Genome Institute (JGI-PGF)"/>
            <person name="Lucas S."/>
            <person name="Copeland A."/>
            <person name="Lapidus A."/>
            <person name="Goodwin L."/>
            <person name="Pitluck S."/>
            <person name="Peters L."/>
            <person name="Munk A.C.C."/>
            <person name="Kyrpides N."/>
            <person name="Mavromatis K."/>
            <person name="Pagani I."/>
            <person name="Ivanova N."/>
            <person name="Ovchinnikova G."/>
            <person name="Zeytun A."/>
            <person name="Detter J.C."/>
            <person name="Han C."/>
            <person name="Land M."/>
            <person name="Hauser L."/>
            <person name="Markowitz V."/>
            <person name="Cheng J.-F."/>
            <person name="Hugenholtz P."/>
            <person name="Woyke T."/>
            <person name="Wu D."/>
            <person name="Tindall B."/>
            <person name="Faehnrich R."/>
            <person name="Brambilla E."/>
            <person name="Klenk H.-P."/>
            <person name="Eisen J.A."/>
        </authorList>
    </citation>
    <scope>NUCLEOTIDE SEQUENCE [LARGE SCALE GENOMIC DNA]</scope>
    <source>
        <strain evidence="3">DSM 14238 / LMG 21431 / ACAM 643 / 9-3</strain>
    </source>
</reference>
<dbReference type="EMBL" id="CP003280">
    <property type="protein sequence ID" value="AFL80782.1"/>
    <property type="molecule type" value="Genomic_DNA"/>
</dbReference>